<dbReference type="Proteomes" id="UP001519460">
    <property type="component" value="Unassembled WGS sequence"/>
</dbReference>
<gene>
    <name evidence="1" type="ORF">BaRGS_00003212</name>
</gene>
<evidence type="ECO:0000313" key="2">
    <source>
        <dbReference type="Proteomes" id="UP001519460"/>
    </source>
</evidence>
<comment type="caution">
    <text evidence="1">The sequence shown here is derived from an EMBL/GenBank/DDBJ whole genome shotgun (WGS) entry which is preliminary data.</text>
</comment>
<proteinExistence type="predicted"/>
<reference evidence="1 2" key="1">
    <citation type="journal article" date="2023" name="Sci. Data">
        <title>Genome assembly of the Korean intertidal mud-creeper Batillaria attramentaria.</title>
        <authorList>
            <person name="Patra A.K."/>
            <person name="Ho P.T."/>
            <person name="Jun S."/>
            <person name="Lee S.J."/>
            <person name="Kim Y."/>
            <person name="Won Y.J."/>
        </authorList>
    </citation>
    <scope>NUCLEOTIDE SEQUENCE [LARGE SCALE GENOMIC DNA]</scope>
    <source>
        <strain evidence="1">Wonlab-2016</strain>
    </source>
</reference>
<organism evidence="1 2">
    <name type="scientific">Batillaria attramentaria</name>
    <dbReference type="NCBI Taxonomy" id="370345"/>
    <lineage>
        <taxon>Eukaryota</taxon>
        <taxon>Metazoa</taxon>
        <taxon>Spiralia</taxon>
        <taxon>Lophotrochozoa</taxon>
        <taxon>Mollusca</taxon>
        <taxon>Gastropoda</taxon>
        <taxon>Caenogastropoda</taxon>
        <taxon>Sorbeoconcha</taxon>
        <taxon>Cerithioidea</taxon>
        <taxon>Batillariidae</taxon>
        <taxon>Batillaria</taxon>
    </lineage>
</organism>
<accession>A0ABD0M2N7</accession>
<protein>
    <submittedName>
        <fullName evidence="1">Uncharacterized protein</fullName>
    </submittedName>
</protein>
<keyword evidence="2" id="KW-1185">Reference proteome</keyword>
<name>A0ABD0M2N7_9CAEN</name>
<evidence type="ECO:0000313" key="1">
    <source>
        <dbReference type="EMBL" id="KAK7505467.1"/>
    </source>
</evidence>
<dbReference type="EMBL" id="JACVVK020000010">
    <property type="protein sequence ID" value="KAK7505467.1"/>
    <property type="molecule type" value="Genomic_DNA"/>
</dbReference>
<dbReference type="AlphaFoldDB" id="A0ABD0M2N7"/>
<sequence length="102" mass="11207">MWSRLLNSVAISRERAPWVTFIRTCAFPKAENTGEVIKEAFSAALPPFVIALSFAAVYQRAQPRSGSSVRQTFIVGKILLKSTVSRPPVSPENSQPLTMGRS</sequence>